<reference evidence="2" key="1">
    <citation type="submission" date="2017-04" db="EMBL/GenBank/DDBJ databases">
        <authorList>
            <person name="Varghese N."/>
            <person name="Submissions S."/>
        </authorList>
    </citation>
    <scope>NUCLEOTIDE SEQUENCE [LARGE SCALE GENOMIC DNA]</scope>
    <source>
        <strain evidence="2">RKEM611</strain>
    </source>
</reference>
<name>A0A1Y6B908_9BACT</name>
<proteinExistence type="predicted"/>
<dbReference type="AlphaFoldDB" id="A0A1Y6B908"/>
<protein>
    <recommendedName>
        <fullName evidence="3">PilZ domain-containing protein</fullName>
    </recommendedName>
</protein>
<organism evidence="1 2">
    <name type="scientific">Pseudobacteriovorax antillogorgiicola</name>
    <dbReference type="NCBI Taxonomy" id="1513793"/>
    <lineage>
        <taxon>Bacteria</taxon>
        <taxon>Pseudomonadati</taxon>
        <taxon>Bdellovibrionota</taxon>
        <taxon>Oligoflexia</taxon>
        <taxon>Oligoflexales</taxon>
        <taxon>Pseudobacteriovoracaceae</taxon>
        <taxon>Pseudobacteriovorax</taxon>
    </lineage>
</organism>
<gene>
    <name evidence="1" type="ORF">SAMN06296036_102354</name>
</gene>
<evidence type="ECO:0000313" key="2">
    <source>
        <dbReference type="Proteomes" id="UP000192907"/>
    </source>
</evidence>
<accession>A0A1Y6B908</accession>
<dbReference type="Proteomes" id="UP000192907">
    <property type="component" value="Unassembled WGS sequence"/>
</dbReference>
<evidence type="ECO:0008006" key="3">
    <source>
        <dbReference type="Google" id="ProtNLM"/>
    </source>
</evidence>
<dbReference type="EMBL" id="FWZT01000002">
    <property type="protein sequence ID" value="SME97341.1"/>
    <property type="molecule type" value="Genomic_DNA"/>
</dbReference>
<keyword evidence="2" id="KW-1185">Reference proteome</keyword>
<sequence>MDTTPRHSPWYSEEPSTYKTFPFHGKVRMIVPCEPWKLVLSLYGIEINKQWIRAGIDRKAFEKHFTFDDLAFIFRLDDRYGIQLEPEHDHLPTPLISGELSRRDVEGNGLQLQFTFLEPSQDLEELLAELESQHNYQELPKHFS</sequence>
<dbReference type="STRING" id="1513793.SAMN06296036_102354"/>
<evidence type="ECO:0000313" key="1">
    <source>
        <dbReference type="EMBL" id="SME97341.1"/>
    </source>
</evidence>